<dbReference type="GO" id="GO:0046503">
    <property type="term" value="P:glycerolipid catabolic process"/>
    <property type="evidence" value="ECO:0007669"/>
    <property type="project" value="TreeGrafter"/>
</dbReference>
<reference evidence="2 3" key="1">
    <citation type="submission" date="2016-11" db="EMBL/GenBank/DDBJ databases">
        <title>Comparative genomics of Bartonella apis.</title>
        <authorList>
            <person name="Engel P."/>
        </authorList>
    </citation>
    <scope>NUCLEOTIDE SEQUENCE [LARGE SCALE GENOMIC DNA]</scope>
    <source>
        <strain evidence="2 3">BBC0122</strain>
    </source>
</reference>
<dbReference type="AlphaFoldDB" id="A0A1U9MHG7"/>
<dbReference type="Gene3D" id="3.40.50.1820">
    <property type="entry name" value="alpha/beta hydrolase"/>
    <property type="match status" value="1"/>
</dbReference>
<evidence type="ECO:0000259" key="1">
    <source>
        <dbReference type="Pfam" id="PF00561"/>
    </source>
</evidence>
<name>A0A1U9MHG7_9HYPH</name>
<dbReference type="KEGG" id="bapi:BBC0122_012760"/>
<dbReference type="InterPro" id="IPR050471">
    <property type="entry name" value="AB_hydrolase"/>
</dbReference>
<dbReference type="InterPro" id="IPR029058">
    <property type="entry name" value="AB_hydrolase_fold"/>
</dbReference>
<evidence type="ECO:0000313" key="3">
    <source>
        <dbReference type="Proteomes" id="UP000189632"/>
    </source>
</evidence>
<sequence length="263" mass="28468">MQSELEMSAEDVQYFNHDGFKLAYREEGTGDPILLIHGFASSSYVNWYAPGWFRVLNDAGYRVIAIDNRGHGFSDKSHDPAVYTPQAMAGDAAALLDHLGIKKAQVMGYSMGARITAYMAMLYPDYVNSGIFGGLGIGMVTGAGNWEPVAEALLAEDVAKITNKRGLMFRTFADRTKSDRKALAACVITSKQELTAAEVHSIKQPVLVAVGTLDEISGEAEPLVALLPHGEALNIPNRDHMLAVGDPVYKKGVINFLAKHPIA</sequence>
<dbReference type="Proteomes" id="UP000189632">
    <property type="component" value="Chromosome"/>
</dbReference>
<organism evidence="2 3">
    <name type="scientific">Bartonella choladocola</name>
    <dbReference type="NCBI Taxonomy" id="2750995"/>
    <lineage>
        <taxon>Bacteria</taxon>
        <taxon>Pseudomonadati</taxon>
        <taxon>Pseudomonadota</taxon>
        <taxon>Alphaproteobacteria</taxon>
        <taxon>Hyphomicrobiales</taxon>
        <taxon>Bartonellaceae</taxon>
        <taxon>Bartonella</taxon>
    </lineage>
</organism>
<dbReference type="EC" id="1.11.1.10" evidence="2"/>
<dbReference type="STRING" id="1686310.BBC0244_013200"/>
<accession>A0A1U9MHG7</accession>
<keyword evidence="2" id="KW-0575">Peroxidase</keyword>
<dbReference type="SUPFAM" id="SSF53474">
    <property type="entry name" value="alpha/beta-Hydrolases"/>
    <property type="match status" value="1"/>
</dbReference>
<dbReference type="InterPro" id="IPR000073">
    <property type="entry name" value="AB_hydrolase_1"/>
</dbReference>
<dbReference type="PANTHER" id="PTHR43433">
    <property type="entry name" value="HYDROLASE, ALPHA/BETA FOLD FAMILY PROTEIN"/>
    <property type="match status" value="1"/>
</dbReference>
<feature type="domain" description="AB hydrolase-1" evidence="1">
    <location>
        <begin position="32"/>
        <end position="133"/>
    </location>
</feature>
<protein>
    <submittedName>
        <fullName evidence="2">Non-heme chloroperoxidase</fullName>
        <ecNumber evidence="2">1.11.1.10</ecNumber>
    </submittedName>
</protein>
<dbReference type="GO" id="GO:0016691">
    <property type="term" value="F:chloride peroxidase activity"/>
    <property type="evidence" value="ECO:0007669"/>
    <property type="project" value="UniProtKB-EC"/>
</dbReference>
<keyword evidence="3" id="KW-1185">Reference proteome</keyword>
<dbReference type="GO" id="GO:0004806">
    <property type="term" value="F:triacylglycerol lipase activity"/>
    <property type="evidence" value="ECO:0007669"/>
    <property type="project" value="TreeGrafter"/>
</dbReference>
<dbReference type="Pfam" id="PF00561">
    <property type="entry name" value="Abhydrolase_1"/>
    <property type="match status" value="1"/>
</dbReference>
<dbReference type="PANTHER" id="PTHR43433:SF5">
    <property type="entry name" value="AB HYDROLASE-1 DOMAIN-CONTAINING PROTEIN"/>
    <property type="match status" value="1"/>
</dbReference>
<keyword evidence="2" id="KW-0560">Oxidoreductase</keyword>
<proteinExistence type="predicted"/>
<evidence type="ECO:0000313" key="2">
    <source>
        <dbReference type="EMBL" id="AQT47387.1"/>
    </source>
</evidence>
<gene>
    <name evidence="2" type="ORF">BBC0122_012760</name>
</gene>
<dbReference type="EMBL" id="CP015625">
    <property type="protein sequence ID" value="AQT47387.1"/>
    <property type="molecule type" value="Genomic_DNA"/>
</dbReference>